<dbReference type="Proteomes" id="UP000886819">
    <property type="component" value="Unassembled WGS sequence"/>
</dbReference>
<dbReference type="AlphaFoldDB" id="A0A9D0YWV9"/>
<dbReference type="InterPro" id="IPR004013">
    <property type="entry name" value="PHP_dom"/>
</dbReference>
<organism evidence="2 3">
    <name type="scientific">Candidatus Avichristensenella intestinipullorum</name>
    <dbReference type="NCBI Taxonomy" id="2840693"/>
    <lineage>
        <taxon>Bacteria</taxon>
        <taxon>Bacillati</taxon>
        <taxon>Bacillota</taxon>
        <taxon>Clostridia</taxon>
        <taxon>Candidatus Avichristensenella</taxon>
    </lineage>
</organism>
<feature type="domain" description="PHP" evidence="1">
    <location>
        <begin position="7"/>
        <end position="91"/>
    </location>
</feature>
<dbReference type="Pfam" id="PF13263">
    <property type="entry name" value="PHP_C"/>
    <property type="match status" value="1"/>
</dbReference>
<dbReference type="PANTHER" id="PTHR42924">
    <property type="entry name" value="EXONUCLEASE"/>
    <property type="match status" value="1"/>
</dbReference>
<dbReference type="Gene3D" id="3.20.20.140">
    <property type="entry name" value="Metal-dependent hydrolases"/>
    <property type="match status" value="1"/>
</dbReference>
<dbReference type="GO" id="GO:0004534">
    <property type="term" value="F:5'-3' RNA exonuclease activity"/>
    <property type="evidence" value="ECO:0007669"/>
    <property type="project" value="TreeGrafter"/>
</dbReference>
<dbReference type="InterPro" id="IPR016195">
    <property type="entry name" value="Pol/histidinol_Pase-like"/>
</dbReference>
<dbReference type="EMBL" id="DVFI01000029">
    <property type="protein sequence ID" value="HIQ62370.1"/>
    <property type="molecule type" value="Genomic_DNA"/>
</dbReference>
<dbReference type="InterPro" id="IPR052018">
    <property type="entry name" value="PHP_domain"/>
</dbReference>
<proteinExistence type="predicted"/>
<dbReference type="PANTHER" id="PTHR42924:SF3">
    <property type="entry name" value="POLYMERASE_HISTIDINOL PHOSPHATASE N-TERMINAL DOMAIN-CONTAINING PROTEIN"/>
    <property type="match status" value="1"/>
</dbReference>
<evidence type="ECO:0000313" key="2">
    <source>
        <dbReference type="EMBL" id="HIQ62370.1"/>
    </source>
</evidence>
<reference evidence="2" key="2">
    <citation type="journal article" date="2021" name="PeerJ">
        <title>Extensive microbial diversity within the chicken gut microbiome revealed by metagenomics and culture.</title>
        <authorList>
            <person name="Gilroy R."/>
            <person name="Ravi A."/>
            <person name="Getino M."/>
            <person name="Pursley I."/>
            <person name="Horton D.L."/>
            <person name="Alikhan N.F."/>
            <person name="Baker D."/>
            <person name="Gharbi K."/>
            <person name="Hall N."/>
            <person name="Watson M."/>
            <person name="Adriaenssens E.M."/>
            <person name="Foster-Nyarko E."/>
            <person name="Jarju S."/>
            <person name="Secka A."/>
            <person name="Antonio M."/>
            <person name="Oren A."/>
            <person name="Chaudhuri R.R."/>
            <person name="La Ragione R."/>
            <person name="Hildebrand F."/>
            <person name="Pallen M.J."/>
        </authorList>
    </citation>
    <scope>NUCLEOTIDE SEQUENCE</scope>
    <source>
        <strain evidence="2">ChiHile30-977</strain>
    </source>
</reference>
<comment type="caution">
    <text evidence="2">The sequence shown here is derived from an EMBL/GenBank/DDBJ whole genome shotgun (WGS) entry which is preliminary data.</text>
</comment>
<dbReference type="GO" id="GO:0035312">
    <property type="term" value="F:5'-3' DNA exonuclease activity"/>
    <property type="evidence" value="ECO:0007669"/>
    <property type="project" value="TreeGrafter"/>
</dbReference>
<protein>
    <submittedName>
        <fullName evidence="2">PHP domain-containing protein</fullName>
    </submittedName>
</protein>
<reference evidence="2" key="1">
    <citation type="submission" date="2020-10" db="EMBL/GenBank/DDBJ databases">
        <authorList>
            <person name="Gilroy R."/>
        </authorList>
    </citation>
    <scope>NUCLEOTIDE SEQUENCE</scope>
    <source>
        <strain evidence="2">ChiHile30-977</strain>
    </source>
</reference>
<evidence type="ECO:0000313" key="3">
    <source>
        <dbReference type="Proteomes" id="UP000886819"/>
    </source>
</evidence>
<sequence length="233" mass="26207">MKEYRWELHLHTLESSRCARSRAADMVEAYHALGFEGIVVTDHFVNGNSRAPAVAPWKTRIDGFLAGYRAARRAGEACGLRVLLGWEYYFEGGDFLTYGLDEDFLYAHEHLADLWDLADYVRLVREAGGCVVQAHPFRTAWYMPPDVRQRWDVVDALEVYNGSHAPGKRDWDERALALARRHRLPGIAGSDAHSLSMVNTGVMAFPSSISTGADLVDAIRQGRGRLLRLAKDF</sequence>
<evidence type="ECO:0000259" key="1">
    <source>
        <dbReference type="Pfam" id="PF02811"/>
    </source>
</evidence>
<accession>A0A9D0YWV9</accession>
<dbReference type="Pfam" id="PF02811">
    <property type="entry name" value="PHP"/>
    <property type="match status" value="1"/>
</dbReference>
<gene>
    <name evidence="2" type="ORF">IAA66_02125</name>
</gene>
<name>A0A9D0YWV9_9FIRM</name>
<dbReference type="SUPFAM" id="SSF89550">
    <property type="entry name" value="PHP domain-like"/>
    <property type="match status" value="1"/>
</dbReference>